<dbReference type="RefSeq" id="WP_186773313.1">
    <property type="nucleotide sequence ID" value="NZ_JACOMF010000063.1"/>
</dbReference>
<evidence type="ECO:0000259" key="1">
    <source>
        <dbReference type="Pfam" id="PF22513"/>
    </source>
</evidence>
<dbReference type="InterPro" id="IPR053853">
    <property type="entry name" value="FitA-like_RHH"/>
</dbReference>
<organism evidence="2 3">
    <name type="scientific">Siccirubricoccus deserti</name>
    <dbReference type="NCBI Taxonomy" id="2013562"/>
    <lineage>
        <taxon>Bacteria</taxon>
        <taxon>Pseudomonadati</taxon>
        <taxon>Pseudomonadota</taxon>
        <taxon>Alphaproteobacteria</taxon>
        <taxon>Acetobacterales</taxon>
        <taxon>Roseomonadaceae</taxon>
        <taxon>Siccirubricoccus</taxon>
    </lineage>
</organism>
<comment type="caution">
    <text evidence="2">The sequence shown here is derived from an EMBL/GenBank/DDBJ whole genome shotgun (WGS) entry which is preliminary data.</text>
</comment>
<dbReference type="Pfam" id="PF22513">
    <property type="entry name" value="FitA-like_RHH"/>
    <property type="match status" value="1"/>
</dbReference>
<sequence length="84" mass="8987">MGSLTIRNLDDTLKASLRLRAARHGRSMEEEARTILRGALATEEAGAPEPNLADAVRALFVPLGGLALDLPPREPAREPPDFSG</sequence>
<dbReference type="AlphaFoldDB" id="A0A9X0R4S2"/>
<dbReference type="InterPro" id="IPR010985">
    <property type="entry name" value="Ribbon_hlx_hlx"/>
</dbReference>
<dbReference type="EMBL" id="JACOMF010000063">
    <property type="protein sequence ID" value="MBC4018562.1"/>
    <property type="molecule type" value="Genomic_DNA"/>
</dbReference>
<dbReference type="Proteomes" id="UP000600101">
    <property type="component" value="Unassembled WGS sequence"/>
</dbReference>
<feature type="domain" description="Antitoxin FitA-like ribbon-helix-helix" evidence="1">
    <location>
        <begin position="3"/>
        <end position="39"/>
    </location>
</feature>
<dbReference type="InterPro" id="IPR013321">
    <property type="entry name" value="Arc_rbn_hlx_hlx"/>
</dbReference>
<protein>
    <submittedName>
        <fullName evidence="2">Plasmid stabilization protein</fullName>
    </submittedName>
</protein>
<gene>
    <name evidence="2" type="ORF">H7965_25180</name>
</gene>
<keyword evidence="3" id="KW-1185">Reference proteome</keyword>
<evidence type="ECO:0000313" key="2">
    <source>
        <dbReference type="EMBL" id="MBC4018562.1"/>
    </source>
</evidence>
<dbReference type="Gene3D" id="1.10.1220.10">
    <property type="entry name" value="Met repressor-like"/>
    <property type="match status" value="1"/>
</dbReference>
<dbReference type="GO" id="GO:0006355">
    <property type="term" value="P:regulation of DNA-templated transcription"/>
    <property type="evidence" value="ECO:0007669"/>
    <property type="project" value="InterPro"/>
</dbReference>
<accession>A0A9X0R4S2</accession>
<dbReference type="SUPFAM" id="SSF47598">
    <property type="entry name" value="Ribbon-helix-helix"/>
    <property type="match status" value="1"/>
</dbReference>
<name>A0A9X0R4S2_9PROT</name>
<reference evidence="2" key="1">
    <citation type="submission" date="2020-08" db="EMBL/GenBank/DDBJ databases">
        <authorList>
            <person name="Hu Y."/>
            <person name="Nguyen S.V."/>
            <person name="Li F."/>
            <person name="Fanning S."/>
        </authorList>
    </citation>
    <scope>NUCLEOTIDE SEQUENCE</scope>
    <source>
        <strain evidence="2">SYSU D8009</strain>
    </source>
</reference>
<evidence type="ECO:0000313" key="3">
    <source>
        <dbReference type="Proteomes" id="UP000600101"/>
    </source>
</evidence>
<proteinExistence type="predicted"/>